<dbReference type="Pfam" id="PF02472">
    <property type="entry name" value="ExbD"/>
    <property type="match status" value="1"/>
</dbReference>
<evidence type="ECO:0000256" key="5">
    <source>
        <dbReference type="ARBA" id="ARBA00022989"/>
    </source>
</evidence>
<evidence type="ECO:0000256" key="4">
    <source>
        <dbReference type="ARBA" id="ARBA00022692"/>
    </source>
</evidence>
<protein>
    <submittedName>
        <fullName evidence="9">Biopolymer transporter ExbD</fullName>
    </submittedName>
</protein>
<keyword evidence="5 8" id="KW-1133">Transmembrane helix</keyword>
<gene>
    <name evidence="9" type="ORF">PQG83_19930</name>
</gene>
<sequence length="136" mass="15135">MKLPAAVKKKARIEIIPMIDTMFFLLVFFMIATLSMTIQHGMPVNLPTADSATDKVPDQISLTLTHEGTLYYNKDRIELSELEIRLTSLRQTDSDPSIVINADEQVPHGQVIKVMDIIRLAGIPNMAIATKPNSES</sequence>
<dbReference type="GO" id="GO:0005886">
    <property type="term" value="C:plasma membrane"/>
    <property type="evidence" value="ECO:0007669"/>
    <property type="project" value="UniProtKB-SubCell"/>
</dbReference>
<evidence type="ECO:0000256" key="2">
    <source>
        <dbReference type="ARBA" id="ARBA00005811"/>
    </source>
</evidence>
<name>A0AA96GKL1_9BACT</name>
<keyword evidence="7" id="KW-0813">Transport</keyword>
<keyword evidence="7" id="KW-0653">Protein transport</keyword>
<dbReference type="GO" id="GO:0022857">
    <property type="term" value="F:transmembrane transporter activity"/>
    <property type="evidence" value="ECO:0007669"/>
    <property type="project" value="InterPro"/>
</dbReference>
<dbReference type="EMBL" id="CP116968">
    <property type="protein sequence ID" value="WNM61985.1"/>
    <property type="molecule type" value="Genomic_DNA"/>
</dbReference>
<comment type="subcellular location">
    <subcellularLocation>
        <location evidence="1">Cell membrane</location>
        <topology evidence="1">Single-pass membrane protein</topology>
    </subcellularLocation>
    <subcellularLocation>
        <location evidence="7">Cell membrane</location>
        <topology evidence="7">Single-pass type II membrane protein</topology>
    </subcellularLocation>
</comment>
<dbReference type="PANTHER" id="PTHR30558">
    <property type="entry name" value="EXBD MEMBRANE COMPONENT OF PMF-DRIVEN MACROMOLECULE IMPORT SYSTEM"/>
    <property type="match status" value="1"/>
</dbReference>
<dbReference type="AlphaFoldDB" id="A0AA96GKL1"/>
<keyword evidence="3" id="KW-1003">Cell membrane</keyword>
<evidence type="ECO:0000313" key="10">
    <source>
        <dbReference type="Proteomes" id="UP001302494"/>
    </source>
</evidence>
<dbReference type="InterPro" id="IPR003400">
    <property type="entry name" value="ExbD"/>
</dbReference>
<keyword evidence="4 7" id="KW-0812">Transmembrane</keyword>
<keyword evidence="6 8" id="KW-0472">Membrane</keyword>
<evidence type="ECO:0000256" key="1">
    <source>
        <dbReference type="ARBA" id="ARBA00004162"/>
    </source>
</evidence>
<proteinExistence type="inferred from homology"/>
<organism evidence="9 10">
    <name type="scientific">Candidatus Nitrospira neomarina</name>
    <dbReference type="NCBI Taxonomy" id="3020899"/>
    <lineage>
        <taxon>Bacteria</taxon>
        <taxon>Pseudomonadati</taxon>
        <taxon>Nitrospirota</taxon>
        <taxon>Nitrospiria</taxon>
        <taxon>Nitrospirales</taxon>
        <taxon>Nitrospiraceae</taxon>
        <taxon>Nitrospira</taxon>
    </lineage>
</organism>
<evidence type="ECO:0000256" key="8">
    <source>
        <dbReference type="SAM" id="Phobius"/>
    </source>
</evidence>
<dbReference type="Gene3D" id="3.30.420.270">
    <property type="match status" value="1"/>
</dbReference>
<keyword evidence="10" id="KW-1185">Reference proteome</keyword>
<dbReference type="Proteomes" id="UP001302494">
    <property type="component" value="Chromosome"/>
</dbReference>
<dbReference type="RefSeq" id="WP_312744810.1">
    <property type="nucleotide sequence ID" value="NZ_CP116968.1"/>
</dbReference>
<reference evidence="9 10" key="1">
    <citation type="submission" date="2023-01" db="EMBL/GenBank/DDBJ databases">
        <title>Cultivation and genomic characterization of new, ubiquitous marine nitrite-oxidizing bacteria from the Nitrospirales.</title>
        <authorList>
            <person name="Mueller A.J."/>
            <person name="Daebeler A."/>
            <person name="Herbold C.W."/>
            <person name="Kirkegaard R.H."/>
            <person name="Daims H."/>
        </authorList>
    </citation>
    <scope>NUCLEOTIDE SEQUENCE [LARGE SCALE GENOMIC DNA]</scope>
    <source>
        <strain evidence="9 10">DK</strain>
    </source>
</reference>
<evidence type="ECO:0000313" key="9">
    <source>
        <dbReference type="EMBL" id="WNM61985.1"/>
    </source>
</evidence>
<dbReference type="KEGG" id="nneo:PQG83_19930"/>
<feature type="transmembrane region" description="Helical" evidence="8">
    <location>
        <begin position="21"/>
        <end position="38"/>
    </location>
</feature>
<evidence type="ECO:0000256" key="7">
    <source>
        <dbReference type="RuleBase" id="RU003879"/>
    </source>
</evidence>
<dbReference type="GO" id="GO:0015031">
    <property type="term" value="P:protein transport"/>
    <property type="evidence" value="ECO:0007669"/>
    <property type="project" value="UniProtKB-KW"/>
</dbReference>
<comment type="similarity">
    <text evidence="2 7">Belongs to the ExbD/TolR family.</text>
</comment>
<evidence type="ECO:0000256" key="6">
    <source>
        <dbReference type="ARBA" id="ARBA00023136"/>
    </source>
</evidence>
<evidence type="ECO:0000256" key="3">
    <source>
        <dbReference type="ARBA" id="ARBA00022475"/>
    </source>
</evidence>
<accession>A0AA96GKL1</accession>
<dbReference type="PANTHER" id="PTHR30558:SF3">
    <property type="entry name" value="BIOPOLYMER TRANSPORT PROTEIN EXBD-RELATED"/>
    <property type="match status" value="1"/>
</dbReference>